<protein>
    <submittedName>
        <fullName evidence="1">Uncharacterized protein</fullName>
    </submittedName>
</protein>
<dbReference type="EMBL" id="JAUTWS010000048">
    <property type="protein sequence ID" value="MDO9712439.1"/>
    <property type="molecule type" value="Genomic_DNA"/>
</dbReference>
<gene>
    <name evidence="1" type="ORF">Q7A36_29120</name>
</gene>
<accession>A0ABT9E8K8</accession>
<proteinExistence type="predicted"/>
<dbReference type="RefSeq" id="WP_305107294.1">
    <property type="nucleotide sequence ID" value="NZ_JAUTWS010000048.1"/>
</dbReference>
<name>A0ABT9E8K8_9PROT</name>
<comment type="caution">
    <text evidence="1">The sequence shown here is derived from an EMBL/GenBank/DDBJ whole genome shotgun (WGS) entry which is preliminary data.</text>
</comment>
<reference evidence="1 2" key="1">
    <citation type="submission" date="2023-08" db="EMBL/GenBank/DDBJ databases">
        <title>The draft genome sequence of Paracraurococcus sp. LOR1-02.</title>
        <authorList>
            <person name="Kingkaew E."/>
            <person name="Tanasupawat S."/>
        </authorList>
    </citation>
    <scope>NUCLEOTIDE SEQUENCE [LARGE SCALE GENOMIC DNA]</scope>
    <source>
        <strain evidence="1 2">LOR1-02</strain>
    </source>
</reference>
<organism evidence="1 2">
    <name type="scientific">Paracraurococcus lichenis</name>
    <dbReference type="NCBI Taxonomy" id="3064888"/>
    <lineage>
        <taxon>Bacteria</taxon>
        <taxon>Pseudomonadati</taxon>
        <taxon>Pseudomonadota</taxon>
        <taxon>Alphaproteobacteria</taxon>
        <taxon>Acetobacterales</taxon>
        <taxon>Roseomonadaceae</taxon>
        <taxon>Paracraurococcus</taxon>
    </lineage>
</organism>
<sequence length="215" mass="23545">MHRRPILPEPVLPDPKRWERMRAKAGILVAMLITEERQDAEAAVRERVQELARDDARSAAARAAAKLGILDDDRGGDGPAMVARRGQLVPADVAGTEYLRTRLDGPLAGLSLSPRQREAAAILADLWRDALPAAEMPGSYGGGSQGGQRELSHDQYLAAAVAWRDYRAALELLRRVCGDAVERAVRLAVVHREPALGWRVARGLSVLADEWRLPE</sequence>
<dbReference type="Proteomes" id="UP001243009">
    <property type="component" value="Unassembled WGS sequence"/>
</dbReference>
<keyword evidence="2" id="KW-1185">Reference proteome</keyword>
<evidence type="ECO:0000313" key="1">
    <source>
        <dbReference type="EMBL" id="MDO9712439.1"/>
    </source>
</evidence>
<evidence type="ECO:0000313" key="2">
    <source>
        <dbReference type="Proteomes" id="UP001243009"/>
    </source>
</evidence>